<evidence type="ECO:0000256" key="1">
    <source>
        <dbReference type="ARBA" id="ARBA00004123"/>
    </source>
</evidence>
<dbReference type="RefSeq" id="XP_064665077.1">
    <property type="nucleotide sequence ID" value="XM_064812410.1"/>
</dbReference>
<protein>
    <recommendedName>
        <fullName evidence="9">Zn(2)-C6 fungal-type domain-containing protein</fullName>
    </recommendedName>
</protein>
<accession>A0AAN6QC46</accession>
<keyword evidence="2" id="KW-0479">Metal-binding</keyword>
<dbReference type="Proteomes" id="UP001302812">
    <property type="component" value="Unassembled WGS sequence"/>
</dbReference>
<dbReference type="SMART" id="SM00066">
    <property type="entry name" value="GAL4"/>
    <property type="match status" value="1"/>
</dbReference>
<dbReference type="PROSITE" id="PS00463">
    <property type="entry name" value="ZN2_CY6_FUNGAL_1"/>
    <property type="match status" value="1"/>
</dbReference>
<name>A0AAN6QC46_9PEZI</name>
<reference evidence="10" key="1">
    <citation type="journal article" date="2023" name="Mol. Phylogenet. Evol.">
        <title>Genome-scale phylogeny and comparative genomics of the fungal order Sordariales.</title>
        <authorList>
            <person name="Hensen N."/>
            <person name="Bonometti L."/>
            <person name="Westerberg I."/>
            <person name="Brannstrom I.O."/>
            <person name="Guillou S."/>
            <person name="Cros-Aarteil S."/>
            <person name="Calhoun S."/>
            <person name="Haridas S."/>
            <person name="Kuo A."/>
            <person name="Mondo S."/>
            <person name="Pangilinan J."/>
            <person name="Riley R."/>
            <person name="LaButti K."/>
            <person name="Andreopoulos B."/>
            <person name="Lipzen A."/>
            <person name="Chen C."/>
            <person name="Yan M."/>
            <person name="Daum C."/>
            <person name="Ng V."/>
            <person name="Clum A."/>
            <person name="Steindorff A."/>
            <person name="Ohm R.A."/>
            <person name="Martin F."/>
            <person name="Silar P."/>
            <person name="Natvig D.O."/>
            <person name="Lalanne C."/>
            <person name="Gautier V."/>
            <person name="Ament-Velasquez S.L."/>
            <person name="Kruys A."/>
            <person name="Hutchinson M.I."/>
            <person name="Powell A.J."/>
            <person name="Barry K."/>
            <person name="Miller A.N."/>
            <person name="Grigoriev I.V."/>
            <person name="Debuchy R."/>
            <person name="Gladieux P."/>
            <person name="Hiltunen Thoren M."/>
            <person name="Johannesson H."/>
        </authorList>
    </citation>
    <scope>NUCLEOTIDE SEQUENCE</scope>
    <source>
        <strain evidence="10">CBS 508.74</strain>
    </source>
</reference>
<dbReference type="GO" id="GO:0006351">
    <property type="term" value="P:DNA-templated transcription"/>
    <property type="evidence" value="ECO:0007669"/>
    <property type="project" value="InterPro"/>
</dbReference>
<dbReference type="GO" id="GO:0008270">
    <property type="term" value="F:zinc ion binding"/>
    <property type="evidence" value="ECO:0007669"/>
    <property type="project" value="InterPro"/>
</dbReference>
<dbReference type="CDD" id="cd12148">
    <property type="entry name" value="fungal_TF_MHR"/>
    <property type="match status" value="1"/>
</dbReference>
<evidence type="ECO:0000256" key="6">
    <source>
        <dbReference type="ARBA" id="ARBA00023163"/>
    </source>
</evidence>
<dbReference type="GO" id="GO:0000981">
    <property type="term" value="F:DNA-binding transcription factor activity, RNA polymerase II-specific"/>
    <property type="evidence" value="ECO:0007669"/>
    <property type="project" value="InterPro"/>
</dbReference>
<dbReference type="AlphaFoldDB" id="A0AAN6QC46"/>
<keyword evidence="3" id="KW-0862">Zinc</keyword>
<dbReference type="PANTHER" id="PTHR31313">
    <property type="entry name" value="TY1 ENHANCER ACTIVATOR"/>
    <property type="match status" value="1"/>
</dbReference>
<evidence type="ECO:0000256" key="7">
    <source>
        <dbReference type="ARBA" id="ARBA00023242"/>
    </source>
</evidence>
<evidence type="ECO:0000259" key="9">
    <source>
        <dbReference type="PROSITE" id="PS50048"/>
    </source>
</evidence>
<dbReference type="CDD" id="cd00067">
    <property type="entry name" value="GAL4"/>
    <property type="match status" value="1"/>
</dbReference>
<dbReference type="InterPro" id="IPR036864">
    <property type="entry name" value="Zn2-C6_fun-type_DNA-bd_sf"/>
</dbReference>
<proteinExistence type="predicted"/>
<dbReference type="Pfam" id="PF04082">
    <property type="entry name" value="Fungal_trans"/>
    <property type="match status" value="1"/>
</dbReference>
<comment type="caution">
    <text evidence="10">The sequence shown here is derived from an EMBL/GenBank/DDBJ whole genome shotgun (WGS) entry which is preliminary data.</text>
</comment>
<dbReference type="EMBL" id="MU853372">
    <property type="protein sequence ID" value="KAK4107507.1"/>
    <property type="molecule type" value="Genomic_DNA"/>
</dbReference>
<evidence type="ECO:0000256" key="2">
    <source>
        <dbReference type="ARBA" id="ARBA00022723"/>
    </source>
</evidence>
<dbReference type="PROSITE" id="PS50048">
    <property type="entry name" value="ZN2_CY6_FUNGAL_2"/>
    <property type="match status" value="1"/>
</dbReference>
<keyword evidence="6" id="KW-0804">Transcription</keyword>
<dbReference type="GO" id="GO:0003677">
    <property type="term" value="F:DNA binding"/>
    <property type="evidence" value="ECO:0007669"/>
    <property type="project" value="UniProtKB-KW"/>
</dbReference>
<comment type="subcellular location">
    <subcellularLocation>
        <location evidence="1">Nucleus</location>
    </subcellularLocation>
</comment>
<evidence type="ECO:0000256" key="4">
    <source>
        <dbReference type="ARBA" id="ARBA00023015"/>
    </source>
</evidence>
<dbReference type="SUPFAM" id="SSF57701">
    <property type="entry name" value="Zn2/Cys6 DNA-binding domain"/>
    <property type="match status" value="1"/>
</dbReference>
<feature type="domain" description="Zn(2)-C6 fungal-type" evidence="9">
    <location>
        <begin position="10"/>
        <end position="39"/>
    </location>
</feature>
<dbReference type="GeneID" id="89936535"/>
<evidence type="ECO:0000256" key="5">
    <source>
        <dbReference type="ARBA" id="ARBA00023125"/>
    </source>
</evidence>
<keyword evidence="11" id="KW-1185">Reference proteome</keyword>
<dbReference type="InterPro" id="IPR007219">
    <property type="entry name" value="XnlR_reg_dom"/>
</dbReference>
<dbReference type="GO" id="GO:0005634">
    <property type="term" value="C:nucleus"/>
    <property type="evidence" value="ECO:0007669"/>
    <property type="project" value="UniProtKB-SubCell"/>
</dbReference>
<evidence type="ECO:0000256" key="3">
    <source>
        <dbReference type="ARBA" id="ARBA00022833"/>
    </source>
</evidence>
<dbReference type="Pfam" id="PF00172">
    <property type="entry name" value="Zn_clus"/>
    <property type="match status" value="1"/>
</dbReference>
<dbReference type="Gene3D" id="4.10.240.10">
    <property type="entry name" value="Zn(2)-C6 fungal-type DNA-binding domain"/>
    <property type="match status" value="1"/>
</dbReference>
<dbReference type="InterPro" id="IPR051615">
    <property type="entry name" value="Transcr_Regulatory_Elem"/>
</dbReference>
<keyword evidence="4" id="KW-0805">Transcription regulation</keyword>
<evidence type="ECO:0000256" key="8">
    <source>
        <dbReference type="SAM" id="MobiDB-lite"/>
    </source>
</evidence>
<dbReference type="PANTHER" id="PTHR31313:SF4">
    <property type="entry name" value="CONIDIAL DEVELOPMENT PROTEIN FLUFFY"/>
    <property type="match status" value="1"/>
</dbReference>
<feature type="region of interest" description="Disordered" evidence="8">
    <location>
        <begin position="191"/>
        <end position="223"/>
    </location>
</feature>
<feature type="region of interest" description="Disordered" evidence="8">
    <location>
        <begin position="597"/>
        <end position="632"/>
    </location>
</feature>
<sequence>MPRQHLTPNACLVCRKKRTKCDGQLPCRRCRSRGEECAYEDKKWRTKDHLRSEIERLRAEQRQGHALIRALTNNDPERWETVMGRLRAGEPPDTIAEWIHSENCLSGKQSHPVRPSAESPFRDDISRYLSSPFRPTGTLGMETMSAERIERIEIARLGTAKDQGHGYAMCSIRVGHVKSSSASPMRLSPFRGSLPSQPSHQSFLLPDRDGHLHAPPPETRADGPILRTWTKVTHDTRLVQQLLDLFFSNSLPHLSLVSQPQFMRDFKEGTPRYCSEALVNAMLGMACRLTSQTTQPIPHISSREALFITEAKALLATEETHVNLPSIQALGVLALAEMSRGNEDEAGDLARESVRQCIRFVLETQRLDSLQDEDFRAVRAAAYCGGFSLIRALRLLTGDLEPKTGPLFMRLHPDSRDQGEDSPESRVERGIALQMQFFTELPHCPSLVRFVFEVTEAAHTFSSYNYSRAMTAADLDGALSKCVSCHGRFVESFAFDTDGGPDVFFAQIWYHFCLLSLLQPFASSSASLVDGLPTSLIGDASSPKAVCQRASEAIIILADTYQSRYSPACLPPLLPYMVFAAVLYQLSLDMEQPLVSNEEDRHVKADSPPDVKLSPPDVKLSPQITHSSVRSDLKPGMAAASLPLSTDAVSQDGLPEPVSPLLSTCMQRHTSTSASTRVERRPSAASSACFSADAEPSRRSSVCSFITANSLSTTISEEGDDSPDAAAAATWSSSGLLMPTFGASRPADLVTVGSLQLESMGAQHAGAAHAARWLRAATVWAQPELASTGLGLGQLDQAPSDSFVVTPLEVGGFTGLNTPAPALHAG</sequence>
<feature type="compositionally biased region" description="Basic and acidic residues" evidence="8">
    <location>
        <begin position="598"/>
        <end position="609"/>
    </location>
</feature>
<evidence type="ECO:0000313" key="11">
    <source>
        <dbReference type="Proteomes" id="UP001302812"/>
    </source>
</evidence>
<evidence type="ECO:0000313" key="10">
    <source>
        <dbReference type="EMBL" id="KAK4107507.1"/>
    </source>
</evidence>
<reference evidence="10" key="2">
    <citation type="submission" date="2023-05" db="EMBL/GenBank/DDBJ databases">
        <authorList>
            <consortium name="Lawrence Berkeley National Laboratory"/>
            <person name="Steindorff A."/>
            <person name="Hensen N."/>
            <person name="Bonometti L."/>
            <person name="Westerberg I."/>
            <person name="Brannstrom I.O."/>
            <person name="Guillou S."/>
            <person name="Cros-Aarteil S."/>
            <person name="Calhoun S."/>
            <person name="Haridas S."/>
            <person name="Kuo A."/>
            <person name="Mondo S."/>
            <person name="Pangilinan J."/>
            <person name="Riley R."/>
            <person name="Labutti K."/>
            <person name="Andreopoulos B."/>
            <person name="Lipzen A."/>
            <person name="Chen C."/>
            <person name="Yanf M."/>
            <person name="Daum C."/>
            <person name="Ng V."/>
            <person name="Clum A."/>
            <person name="Ohm R."/>
            <person name="Martin F."/>
            <person name="Silar P."/>
            <person name="Natvig D."/>
            <person name="Lalanne C."/>
            <person name="Gautier V."/>
            <person name="Ament-Velasquez S.L."/>
            <person name="Kruys A."/>
            <person name="Hutchinson M.I."/>
            <person name="Powell A.J."/>
            <person name="Barry K."/>
            <person name="Miller A.N."/>
            <person name="Grigoriev I.V."/>
            <person name="Debuchy R."/>
            <person name="Gladieux P."/>
            <person name="Thoren M.H."/>
            <person name="Johannesson H."/>
        </authorList>
    </citation>
    <scope>NUCLEOTIDE SEQUENCE</scope>
    <source>
        <strain evidence="10">CBS 508.74</strain>
    </source>
</reference>
<keyword evidence="5" id="KW-0238">DNA-binding</keyword>
<keyword evidence="7" id="KW-0539">Nucleus</keyword>
<dbReference type="InterPro" id="IPR001138">
    <property type="entry name" value="Zn2Cys6_DnaBD"/>
</dbReference>
<gene>
    <name evidence="10" type="ORF">N656DRAFT_719960</name>
</gene>
<organism evidence="10 11">
    <name type="scientific">Canariomyces notabilis</name>
    <dbReference type="NCBI Taxonomy" id="2074819"/>
    <lineage>
        <taxon>Eukaryota</taxon>
        <taxon>Fungi</taxon>
        <taxon>Dikarya</taxon>
        <taxon>Ascomycota</taxon>
        <taxon>Pezizomycotina</taxon>
        <taxon>Sordariomycetes</taxon>
        <taxon>Sordariomycetidae</taxon>
        <taxon>Sordariales</taxon>
        <taxon>Chaetomiaceae</taxon>
        <taxon>Canariomyces</taxon>
    </lineage>
</organism>
<feature type="region of interest" description="Disordered" evidence="8">
    <location>
        <begin position="671"/>
        <end position="691"/>
    </location>
</feature>